<feature type="compositionally biased region" description="Basic and acidic residues" evidence="1">
    <location>
        <begin position="17"/>
        <end position="28"/>
    </location>
</feature>
<name>A0A166XT68_9GAMM</name>
<dbReference type="EMBL" id="AUXT01000220">
    <property type="protein sequence ID" value="KZN40887.1"/>
    <property type="molecule type" value="Genomic_DNA"/>
</dbReference>
<dbReference type="PATRIC" id="fig|1365253.3.peg.5155"/>
<organism evidence="2 3">
    <name type="scientific">Pseudoalteromonas luteoviolacea NCIMB 1942</name>
    <dbReference type="NCBI Taxonomy" id="1365253"/>
    <lineage>
        <taxon>Bacteria</taxon>
        <taxon>Pseudomonadati</taxon>
        <taxon>Pseudomonadota</taxon>
        <taxon>Gammaproteobacteria</taxon>
        <taxon>Alteromonadales</taxon>
        <taxon>Pseudoalteromonadaceae</taxon>
        <taxon>Pseudoalteromonas</taxon>
    </lineage>
</organism>
<gene>
    <name evidence="2" type="ORF">N482_20970</name>
</gene>
<dbReference type="Proteomes" id="UP000076587">
    <property type="component" value="Unassembled WGS sequence"/>
</dbReference>
<reference evidence="2 3" key="1">
    <citation type="submission" date="2013-07" db="EMBL/GenBank/DDBJ databases">
        <title>Comparative Genomic and Metabolomic Analysis of Twelve Strains of Pseudoalteromonas luteoviolacea.</title>
        <authorList>
            <person name="Vynne N.G."/>
            <person name="Mansson M."/>
            <person name="Gram L."/>
        </authorList>
    </citation>
    <scope>NUCLEOTIDE SEQUENCE [LARGE SCALE GENOMIC DNA]</scope>
    <source>
        <strain evidence="2 3">NCIMB 1942</strain>
    </source>
</reference>
<evidence type="ECO:0000313" key="3">
    <source>
        <dbReference type="Proteomes" id="UP000076587"/>
    </source>
</evidence>
<proteinExistence type="predicted"/>
<sequence>MGESIKATDSVAINTTKEAEDGGEKVKQTLDAMRASV</sequence>
<protein>
    <submittedName>
        <fullName evidence="2">Uncharacterized protein</fullName>
    </submittedName>
</protein>
<accession>A0A166XT68</accession>
<evidence type="ECO:0000256" key="1">
    <source>
        <dbReference type="SAM" id="MobiDB-lite"/>
    </source>
</evidence>
<dbReference type="AlphaFoldDB" id="A0A166XT68"/>
<evidence type="ECO:0000313" key="2">
    <source>
        <dbReference type="EMBL" id="KZN40887.1"/>
    </source>
</evidence>
<feature type="region of interest" description="Disordered" evidence="1">
    <location>
        <begin position="1"/>
        <end position="37"/>
    </location>
</feature>
<comment type="caution">
    <text evidence="2">The sequence shown here is derived from an EMBL/GenBank/DDBJ whole genome shotgun (WGS) entry which is preliminary data.</text>
</comment>